<accession>A0A9P8VJQ3</accession>
<reference evidence="1" key="1">
    <citation type="journal article" date="2021" name="Nat. Commun.">
        <title>Genetic determinants of endophytism in the Arabidopsis root mycobiome.</title>
        <authorList>
            <person name="Mesny F."/>
            <person name="Miyauchi S."/>
            <person name="Thiergart T."/>
            <person name="Pickel B."/>
            <person name="Atanasova L."/>
            <person name="Karlsson M."/>
            <person name="Huettel B."/>
            <person name="Barry K.W."/>
            <person name="Haridas S."/>
            <person name="Chen C."/>
            <person name="Bauer D."/>
            <person name="Andreopoulos W."/>
            <person name="Pangilinan J."/>
            <person name="LaButti K."/>
            <person name="Riley R."/>
            <person name="Lipzen A."/>
            <person name="Clum A."/>
            <person name="Drula E."/>
            <person name="Henrissat B."/>
            <person name="Kohler A."/>
            <person name="Grigoriev I.V."/>
            <person name="Martin F.M."/>
            <person name="Hacquard S."/>
        </authorList>
    </citation>
    <scope>NUCLEOTIDE SEQUENCE</scope>
    <source>
        <strain evidence="1">MPI-SDFR-AT-0117</strain>
    </source>
</reference>
<gene>
    <name evidence="1" type="ORF">F5X68DRAFT_199346</name>
</gene>
<evidence type="ECO:0000313" key="1">
    <source>
        <dbReference type="EMBL" id="KAH6693597.1"/>
    </source>
</evidence>
<proteinExistence type="predicted"/>
<keyword evidence="2" id="KW-1185">Reference proteome</keyword>
<sequence length="197" mass="21397">MSPNPPVYETLVVTSRHSGAQVTVDRVDPSTGQTTPIWVFHKTPGQKTAALLYANAPSGQNAAAAGTIRHHSISVSSDITLRGGPEFKMKIVETDYPVRKQEFAFNGARFTWGKEDDTLSPRKLALKDAVSGQLLGRFRKYPNGRAAGSRPTFELFIPTTSIDMDMFIVTGMSSMDFWGGEDEAGIKLFGKLAGLMG</sequence>
<dbReference type="OrthoDB" id="4725912at2759"/>
<protein>
    <submittedName>
        <fullName evidence="1">Uncharacterized protein</fullName>
    </submittedName>
</protein>
<comment type="caution">
    <text evidence="1">The sequence shown here is derived from an EMBL/GenBank/DDBJ whole genome shotgun (WGS) entry which is preliminary data.</text>
</comment>
<dbReference type="Proteomes" id="UP000770015">
    <property type="component" value="Unassembled WGS sequence"/>
</dbReference>
<organism evidence="1 2">
    <name type="scientific">Plectosphaerella plurivora</name>
    <dbReference type="NCBI Taxonomy" id="936078"/>
    <lineage>
        <taxon>Eukaryota</taxon>
        <taxon>Fungi</taxon>
        <taxon>Dikarya</taxon>
        <taxon>Ascomycota</taxon>
        <taxon>Pezizomycotina</taxon>
        <taxon>Sordariomycetes</taxon>
        <taxon>Hypocreomycetidae</taxon>
        <taxon>Glomerellales</taxon>
        <taxon>Plectosphaerellaceae</taxon>
        <taxon>Plectosphaerella</taxon>
    </lineage>
</organism>
<evidence type="ECO:0000313" key="2">
    <source>
        <dbReference type="Proteomes" id="UP000770015"/>
    </source>
</evidence>
<dbReference type="EMBL" id="JAGSXJ010000003">
    <property type="protein sequence ID" value="KAH6693597.1"/>
    <property type="molecule type" value="Genomic_DNA"/>
</dbReference>
<dbReference type="AlphaFoldDB" id="A0A9P8VJQ3"/>
<name>A0A9P8VJQ3_9PEZI</name>